<keyword evidence="1" id="KW-0805">Transcription regulation</keyword>
<organism evidence="5 6">
    <name type="scientific">Mesorhizobium australicum</name>
    <dbReference type="NCBI Taxonomy" id="536018"/>
    <lineage>
        <taxon>Bacteria</taxon>
        <taxon>Pseudomonadati</taxon>
        <taxon>Pseudomonadota</taxon>
        <taxon>Alphaproteobacteria</taxon>
        <taxon>Hyphomicrobiales</taxon>
        <taxon>Phyllobacteriaceae</taxon>
        <taxon>Mesorhizobium</taxon>
    </lineage>
</organism>
<evidence type="ECO:0000313" key="6">
    <source>
        <dbReference type="Proteomes" id="UP000193083"/>
    </source>
</evidence>
<dbReference type="Gene3D" id="1.10.10.60">
    <property type="entry name" value="Homeodomain-like"/>
    <property type="match status" value="1"/>
</dbReference>
<evidence type="ECO:0000256" key="1">
    <source>
        <dbReference type="ARBA" id="ARBA00023015"/>
    </source>
</evidence>
<dbReference type="SMART" id="SM00342">
    <property type="entry name" value="HTH_ARAC"/>
    <property type="match status" value="1"/>
</dbReference>
<evidence type="ECO:0000256" key="2">
    <source>
        <dbReference type="ARBA" id="ARBA00023125"/>
    </source>
</evidence>
<accession>A0A1X7PQN0</accession>
<dbReference type="PANTHER" id="PTHR43280:SF32">
    <property type="entry name" value="TRANSCRIPTIONAL REGULATORY PROTEIN"/>
    <property type="match status" value="1"/>
</dbReference>
<dbReference type="InterPro" id="IPR014710">
    <property type="entry name" value="RmlC-like_jellyroll"/>
</dbReference>
<dbReference type="PROSITE" id="PS00041">
    <property type="entry name" value="HTH_ARAC_FAMILY_1"/>
    <property type="match status" value="1"/>
</dbReference>
<keyword evidence="3" id="KW-0804">Transcription</keyword>
<keyword evidence="2" id="KW-0238">DNA-binding</keyword>
<dbReference type="Proteomes" id="UP000193083">
    <property type="component" value="Unassembled WGS sequence"/>
</dbReference>
<dbReference type="PROSITE" id="PS01124">
    <property type="entry name" value="HTH_ARAC_FAMILY_2"/>
    <property type="match status" value="1"/>
</dbReference>
<dbReference type="InterPro" id="IPR020449">
    <property type="entry name" value="Tscrpt_reg_AraC-type_HTH"/>
</dbReference>
<dbReference type="Pfam" id="PF12833">
    <property type="entry name" value="HTH_18"/>
    <property type="match status" value="1"/>
</dbReference>
<evidence type="ECO:0000313" key="5">
    <source>
        <dbReference type="EMBL" id="SMH54280.1"/>
    </source>
</evidence>
<dbReference type="GO" id="GO:0003700">
    <property type="term" value="F:DNA-binding transcription factor activity"/>
    <property type="evidence" value="ECO:0007669"/>
    <property type="project" value="InterPro"/>
</dbReference>
<dbReference type="Gene3D" id="2.60.120.10">
    <property type="entry name" value="Jelly Rolls"/>
    <property type="match status" value="1"/>
</dbReference>
<feature type="domain" description="HTH araC/xylS-type" evidence="4">
    <location>
        <begin position="188"/>
        <end position="286"/>
    </location>
</feature>
<evidence type="ECO:0000256" key="3">
    <source>
        <dbReference type="ARBA" id="ARBA00023163"/>
    </source>
</evidence>
<dbReference type="GO" id="GO:0043565">
    <property type="term" value="F:sequence-specific DNA binding"/>
    <property type="evidence" value="ECO:0007669"/>
    <property type="project" value="InterPro"/>
</dbReference>
<sequence length="302" mass="32695">MNTLGTVPTFFVYGEAPRPFGLGFVHAETVMARRDLHFGRVEPHLHDRLAQITFWTKGHGSYLIEDEVLDFSAPAVSFMPSGVVHGFTVAADETDAIVISIADGALSSIAGMVSLPLSAPVMIRDAADPALWDRLSRTMHLVLDEYAHAAASAETVTMPLVAAALGQIAVLAAAVPAPAVPPQRHLANRLRELVDAHFRDNWPIATYVDALGTTSHLLAKASLASFGVPVKELIAERRLLEAKRLLLFTVRSVEDIAYEIGIRDAAYFSRAFRKRMGQPPGEWRRSQSEVLGSALARPGANG</sequence>
<name>A0A1X7PQN0_9HYPH</name>
<proteinExistence type="predicted"/>
<dbReference type="InterPro" id="IPR018062">
    <property type="entry name" value="HTH_AraC-typ_CS"/>
</dbReference>
<dbReference type="OrthoDB" id="9814125at2"/>
<dbReference type="RefSeq" id="WP_085466689.1">
    <property type="nucleotide sequence ID" value="NZ_FXBL01000004.1"/>
</dbReference>
<dbReference type="PRINTS" id="PR00032">
    <property type="entry name" value="HTHARAC"/>
</dbReference>
<dbReference type="AlphaFoldDB" id="A0A1X7PQN0"/>
<dbReference type="EMBL" id="FXBL01000004">
    <property type="protein sequence ID" value="SMH54280.1"/>
    <property type="molecule type" value="Genomic_DNA"/>
</dbReference>
<dbReference type="InterPro" id="IPR009057">
    <property type="entry name" value="Homeodomain-like_sf"/>
</dbReference>
<dbReference type="InterPro" id="IPR011051">
    <property type="entry name" value="RmlC_Cupin_sf"/>
</dbReference>
<protein>
    <submittedName>
        <fullName evidence="5">AraC family transcriptional regulator, transcriptional activator of pobA</fullName>
    </submittedName>
</protein>
<keyword evidence="6" id="KW-1185">Reference proteome</keyword>
<reference evidence="5 6" key="1">
    <citation type="submission" date="2017-04" db="EMBL/GenBank/DDBJ databases">
        <authorList>
            <person name="Afonso C.L."/>
            <person name="Miller P.J."/>
            <person name="Scott M.A."/>
            <person name="Spackman E."/>
            <person name="Goraichik I."/>
            <person name="Dimitrov K.M."/>
            <person name="Suarez D.L."/>
            <person name="Swayne D.E."/>
        </authorList>
    </citation>
    <scope>NUCLEOTIDE SEQUENCE [LARGE SCALE GENOMIC DNA]</scope>
    <source>
        <strain evidence="5 6">B5P</strain>
    </source>
</reference>
<evidence type="ECO:0000259" key="4">
    <source>
        <dbReference type="PROSITE" id="PS01124"/>
    </source>
</evidence>
<gene>
    <name evidence="5" type="ORF">SAMN02982922_5052</name>
</gene>
<dbReference type="SUPFAM" id="SSF46689">
    <property type="entry name" value="Homeodomain-like"/>
    <property type="match status" value="1"/>
</dbReference>
<dbReference type="InterPro" id="IPR018060">
    <property type="entry name" value="HTH_AraC"/>
</dbReference>
<dbReference type="SUPFAM" id="SSF51182">
    <property type="entry name" value="RmlC-like cupins"/>
    <property type="match status" value="1"/>
</dbReference>
<dbReference type="PANTHER" id="PTHR43280">
    <property type="entry name" value="ARAC-FAMILY TRANSCRIPTIONAL REGULATOR"/>
    <property type="match status" value="1"/>
</dbReference>